<evidence type="ECO:0000313" key="7">
    <source>
        <dbReference type="Proteomes" id="UP001431449"/>
    </source>
</evidence>
<evidence type="ECO:0000256" key="4">
    <source>
        <dbReference type="ARBA" id="ARBA00023163"/>
    </source>
</evidence>
<sequence length="298" mass="32559">MSLRGDWLVPLTAFEAAARHQNFARAAEELHLTASAVSHHVRRLEQRLGLSLFQRHARGVTLTAEGRRLADAAGSAFADVAAALRGLRGERKARPPLRITTLHSFAQGWLVPRLAGFRERHPGIRLRIETEAALTRFDDSGPDLGIRHGGGQWPGLQAQLLLDETLFAVASPALIEGQRIATVEQVAAMPLIADLSRQGWPDWMRAAGLGHLDAIEALVFSDSTDAFRAAACGLGAALARERIVQPWLQRGDLARLPGPVLPGRFSYYLVYPEAVRLGDDAQQFIAWLLETVREAAVT</sequence>
<dbReference type="RefSeq" id="WP_248209286.1">
    <property type="nucleotide sequence ID" value="NZ_JALNMH010000009.1"/>
</dbReference>
<evidence type="ECO:0000256" key="2">
    <source>
        <dbReference type="ARBA" id="ARBA00023015"/>
    </source>
</evidence>
<dbReference type="PRINTS" id="PR00039">
    <property type="entry name" value="HTHLYSR"/>
</dbReference>
<dbReference type="InterPro" id="IPR036388">
    <property type="entry name" value="WH-like_DNA-bd_sf"/>
</dbReference>
<keyword evidence="3" id="KW-0238">DNA-binding</keyword>
<dbReference type="Gene3D" id="3.40.190.10">
    <property type="entry name" value="Periplasmic binding protein-like II"/>
    <property type="match status" value="2"/>
</dbReference>
<dbReference type="CDD" id="cd08432">
    <property type="entry name" value="PBP2_GcdR_TrpI_HvrB_AmpR_like"/>
    <property type="match status" value="1"/>
</dbReference>
<organism evidence="6 7">
    <name type="scientific">Pseudomarimonas salicorniae</name>
    <dbReference type="NCBI Taxonomy" id="2933270"/>
    <lineage>
        <taxon>Bacteria</taxon>
        <taxon>Pseudomonadati</taxon>
        <taxon>Pseudomonadota</taxon>
        <taxon>Gammaproteobacteria</taxon>
        <taxon>Lysobacterales</taxon>
        <taxon>Lysobacteraceae</taxon>
        <taxon>Pseudomarimonas</taxon>
    </lineage>
</organism>
<comment type="caution">
    <text evidence="6">The sequence shown here is derived from an EMBL/GenBank/DDBJ whole genome shotgun (WGS) entry which is preliminary data.</text>
</comment>
<comment type="similarity">
    <text evidence="1">Belongs to the LysR transcriptional regulatory family.</text>
</comment>
<proteinExistence type="inferred from homology"/>
<dbReference type="InterPro" id="IPR000847">
    <property type="entry name" value="LysR_HTH_N"/>
</dbReference>
<dbReference type="SUPFAM" id="SSF46785">
    <property type="entry name" value="Winged helix' DNA-binding domain"/>
    <property type="match status" value="1"/>
</dbReference>
<evidence type="ECO:0000256" key="3">
    <source>
        <dbReference type="ARBA" id="ARBA00023125"/>
    </source>
</evidence>
<dbReference type="Pfam" id="PF00126">
    <property type="entry name" value="HTH_1"/>
    <property type="match status" value="1"/>
</dbReference>
<dbReference type="EMBL" id="JALNMH010000009">
    <property type="protein sequence ID" value="MCK7594235.1"/>
    <property type="molecule type" value="Genomic_DNA"/>
</dbReference>
<evidence type="ECO:0000313" key="6">
    <source>
        <dbReference type="EMBL" id="MCK7594235.1"/>
    </source>
</evidence>
<dbReference type="PANTHER" id="PTHR30537">
    <property type="entry name" value="HTH-TYPE TRANSCRIPTIONAL REGULATOR"/>
    <property type="match status" value="1"/>
</dbReference>
<accession>A0ABT0GI74</accession>
<dbReference type="InterPro" id="IPR005119">
    <property type="entry name" value="LysR_subst-bd"/>
</dbReference>
<dbReference type="Pfam" id="PF03466">
    <property type="entry name" value="LysR_substrate"/>
    <property type="match status" value="1"/>
</dbReference>
<protein>
    <submittedName>
        <fullName evidence="6">LysR substrate-binding domain-containing protein</fullName>
    </submittedName>
</protein>
<dbReference type="InterPro" id="IPR036390">
    <property type="entry name" value="WH_DNA-bd_sf"/>
</dbReference>
<keyword evidence="2" id="KW-0805">Transcription regulation</keyword>
<dbReference type="SUPFAM" id="SSF53850">
    <property type="entry name" value="Periplasmic binding protein-like II"/>
    <property type="match status" value="1"/>
</dbReference>
<keyword evidence="4" id="KW-0804">Transcription</keyword>
<reference evidence="6" key="1">
    <citation type="submission" date="2022-04" db="EMBL/GenBank/DDBJ databases">
        <title>Lysobacter sp. CAU 1642 isolated from sea sand.</title>
        <authorList>
            <person name="Kim W."/>
        </authorList>
    </citation>
    <scope>NUCLEOTIDE SEQUENCE</scope>
    <source>
        <strain evidence="6">CAU 1642</strain>
    </source>
</reference>
<dbReference type="PANTHER" id="PTHR30537:SF79">
    <property type="entry name" value="TRANSCRIPTIONAL REGULATOR-RELATED"/>
    <property type="match status" value="1"/>
</dbReference>
<dbReference type="PROSITE" id="PS50931">
    <property type="entry name" value="HTH_LYSR"/>
    <property type="match status" value="1"/>
</dbReference>
<feature type="domain" description="HTH lysR-type" evidence="5">
    <location>
        <begin position="1"/>
        <end position="63"/>
    </location>
</feature>
<name>A0ABT0GI74_9GAMM</name>
<evidence type="ECO:0000259" key="5">
    <source>
        <dbReference type="PROSITE" id="PS50931"/>
    </source>
</evidence>
<dbReference type="InterPro" id="IPR058163">
    <property type="entry name" value="LysR-type_TF_proteobact-type"/>
</dbReference>
<dbReference type="Gene3D" id="1.10.10.10">
    <property type="entry name" value="Winged helix-like DNA-binding domain superfamily/Winged helix DNA-binding domain"/>
    <property type="match status" value="1"/>
</dbReference>
<evidence type="ECO:0000256" key="1">
    <source>
        <dbReference type="ARBA" id="ARBA00009437"/>
    </source>
</evidence>
<dbReference type="Proteomes" id="UP001431449">
    <property type="component" value="Unassembled WGS sequence"/>
</dbReference>
<keyword evidence="7" id="KW-1185">Reference proteome</keyword>
<gene>
    <name evidence="6" type="ORF">M0G41_11195</name>
</gene>